<evidence type="ECO:0000313" key="1">
    <source>
        <dbReference type="EMBL" id="CAH2407917.1"/>
    </source>
</evidence>
<gene>
    <name evidence="1" type="ORF">MES5069_620144</name>
</gene>
<keyword evidence="2" id="KW-1185">Reference proteome</keyword>
<reference evidence="1 2" key="1">
    <citation type="submission" date="2022-03" db="EMBL/GenBank/DDBJ databases">
        <authorList>
            <person name="Brunel B."/>
        </authorList>
    </citation>
    <scope>NUCLEOTIDE SEQUENCE [LARGE SCALE GENOMIC DNA]</scope>
    <source>
        <strain evidence="1">STM5069sample</strain>
    </source>
</reference>
<dbReference type="Proteomes" id="UP001153050">
    <property type="component" value="Unassembled WGS sequence"/>
</dbReference>
<accession>A0ABM9EEY9</accession>
<name>A0ABM9EEY9_9HYPH</name>
<organism evidence="1 2">
    <name type="scientific">Mesorhizobium escarrei</name>
    <dbReference type="NCBI Taxonomy" id="666018"/>
    <lineage>
        <taxon>Bacteria</taxon>
        <taxon>Pseudomonadati</taxon>
        <taxon>Pseudomonadota</taxon>
        <taxon>Alphaproteobacteria</taxon>
        <taxon>Hyphomicrobiales</taxon>
        <taxon>Phyllobacteriaceae</taxon>
        <taxon>Mesorhizobium</taxon>
    </lineage>
</organism>
<proteinExistence type="predicted"/>
<comment type="caution">
    <text evidence="1">The sequence shown here is derived from an EMBL/GenBank/DDBJ whole genome shotgun (WGS) entry which is preliminary data.</text>
</comment>
<dbReference type="EMBL" id="CAKXZT010000160">
    <property type="protein sequence ID" value="CAH2407917.1"/>
    <property type="molecule type" value="Genomic_DNA"/>
</dbReference>
<sequence>MRKRDRRSIGGTYAGVPLSQVRHGMEVQWTINKTRIMLVVAEPTGIGLLATKAELCVEVKRNNCQRRPSGKVGASLLIGRHFL</sequence>
<evidence type="ECO:0000313" key="2">
    <source>
        <dbReference type="Proteomes" id="UP001153050"/>
    </source>
</evidence>
<protein>
    <submittedName>
        <fullName evidence="1">Uncharacterized protein</fullName>
    </submittedName>
</protein>